<sequence>MEKLNSRGQTLREFLLEYHAKPHAYPKPALTADLAVFRRVSNDSASETSPRWQVLAVKRGNHPCIDQWALPGGFFDVKTDETLEACAVRELWEETGLAAGTVFPLGVYSRMGRDPRDRIVSQLFAAVMPEDFDAVPVGGDDAADAIWMDLEVLWLEMSEKALEKVSDTNTTAGDKTKSVTKRYCKIVLRNGDDVAEQSLEVTERWVDLSVRKGKKVEAVPISKGSLAFDHAEMLLEAYRWLMGQ</sequence>
<accession>A0A1G5RQZ6</accession>
<feature type="domain" description="Nudix hydrolase" evidence="1">
    <location>
        <begin position="27"/>
        <end position="171"/>
    </location>
</feature>
<dbReference type="Proteomes" id="UP000199208">
    <property type="component" value="Unassembled WGS sequence"/>
</dbReference>
<dbReference type="SUPFAM" id="SSF55811">
    <property type="entry name" value="Nudix"/>
    <property type="match status" value="1"/>
</dbReference>
<gene>
    <name evidence="2" type="ORF">SAMN03080599_00233</name>
</gene>
<proteinExistence type="predicted"/>
<dbReference type="RefSeq" id="WP_170829215.1">
    <property type="nucleotide sequence ID" value="NZ_FMWL01000001.1"/>
</dbReference>
<evidence type="ECO:0000313" key="2">
    <source>
        <dbReference type="EMBL" id="SCZ76426.1"/>
    </source>
</evidence>
<evidence type="ECO:0000259" key="1">
    <source>
        <dbReference type="PROSITE" id="PS51462"/>
    </source>
</evidence>
<dbReference type="InterPro" id="IPR000086">
    <property type="entry name" value="NUDIX_hydrolase_dom"/>
</dbReference>
<dbReference type="Pfam" id="PF00293">
    <property type="entry name" value="NUDIX"/>
    <property type="match status" value="1"/>
</dbReference>
<dbReference type="AlphaFoldDB" id="A0A1G5RQZ6"/>
<reference evidence="2 3" key="1">
    <citation type="submission" date="2016-10" db="EMBL/GenBank/DDBJ databases">
        <authorList>
            <person name="de Groot N.N."/>
        </authorList>
    </citation>
    <scope>NUCLEOTIDE SEQUENCE [LARGE SCALE GENOMIC DNA]</scope>
    <source>
        <strain evidence="2 3">DSM 2784</strain>
    </source>
</reference>
<dbReference type="InterPro" id="IPR015797">
    <property type="entry name" value="NUDIX_hydrolase-like_dom_sf"/>
</dbReference>
<dbReference type="PROSITE" id="PS51462">
    <property type="entry name" value="NUDIX"/>
    <property type="match status" value="1"/>
</dbReference>
<dbReference type="STRING" id="1120920.SAMN03080599_00233"/>
<name>A0A1G5RQZ6_9FIRM</name>
<dbReference type="PANTHER" id="PTHR43736">
    <property type="entry name" value="ADP-RIBOSE PYROPHOSPHATASE"/>
    <property type="match status" value="1"/>
</dbReference>
<keyword evidence="3" id="KW-1185">Reference proteome</keyword>
<evidence type="ECO:0000313" key="3">
    <source>
        <dbReference type="Proteomes" id="UP000199208"/>
    </source>
</evidence>
<dbReference type="PANTHER" id="PTHR43736:SF5">
    <property type="entry name" value="NUDIX HYDROLASE DOMAIN-CONTAINING PROTEIN"/>
    <property type="match status" value="1"/>
</dbReference>
<protein>
    <submittedName>
        <fullName evidence="2">NUDIX domain-containing protein</fullName>
    </submittedName>
</protein>
<dbReference type="CDD" id="cd18873">
    <property type="entry name" value="NUDIX_NadM_like"/>
    <property type="match status" value="1"/>
</dbReference>
<organism evidence="2 3">
    <name type="scientific">Acidaminobacter hydrogenoformans DSM 2784</name>
    <dbReference type="NCBI Taxonomy" id="1120920"/>
    <lineage>
        <taxon>Bacteria</taxon>
        <taxon>Bacillati</taxon>
        <taxon>Bacillota</taxon>
        <taxon>Clostridia</taxon>
        <taxon>Peptostreptococcales</taxon>
        <taxon>Acidaminobacteraceae</taxon>
        <taxon>Acidaminobacter</taxon>
    </lineage>
</organism>
<dbReference type="Gene3D" id="3.90.79.10">
    <property type="entry name" value="Nucleoside Triphosphate Pyrophosphohydrolase"/>
    <property type="match status" value="1"/>
</dbReference>
<dbReference type="EMBL" id="FMWL01000001">
    <property type="protein sequence ID" value="SCZ76426.1"/>
    <property type="molecule type" value="Genomic_DNA"/>
</dbReference>